<accession>A0A1I0QME4</accession>
<keyword evidence="5" id="KW-1185">Reference proteome</keyword>
<feature type="domain" description="Penicillin-binding protein transpeptidase" evidence="2">
    <location>
        <begin position="179"/>
        <end position="487"/>
    </location>
</feature>
<organism evidence="4 5">
    <name type="scientific">[Clostridium] fimetarium</name>
    <dbReference type="NCBI Taxonomy" id="99656"/>
    <lineage>
        <taxon>Bacteria</taxon>
        <taxon>Bacillati</taxon>
        <taxon>Bacillota</taxon>
        <taxon>Clostridia</taxon>
        <taxon>Lachnospirales</taxon>
        <taxon>Lachnospiraceae</taxon>
    </lineage>
</organism>
<dbReference type="Gene3D" id="3.40.710.10">
    <property type="entry name" value="DD-peptidase/beta-lactamase superfamily"/>
    <property type="match status" value="1"/>
</dbReference>
<reference evidence="4 5" key="1">
    <citation type="submission" date="2016-10" db="EMBL/GenBank/DDBJ databases">
        <authorList>
            <person name="de Groot N.N."/>
        </authorList>
    </citation>
    <scope>NUCLEOTIDE SEQUENCE [LARGE SCALE GENOMIC DNA]</scope>
    <source>
        <strain evidence="4 5">DSM 9179</strain>
    </source>
</reference>
<dbReference type="STRING" id="99656.SAMN05421659_108142"/>
<keyword evidence="1" id="KW-1133">Transmembrane helix</keyword>
<feature type="transmembrane region" description="Helical" evidence="1">
    <location>
        <begin position="35"/>
        <end position="57"/>
    </location>
</feature>
<evidence type="ECO:0000313" key="4">
    <source>
        <dbReference type="EMBL" id="SEW28301.1"/>
    </source>
</evidence>
<dbReference type="GO" id="GO:0016740">
    <property type="term" value="F:transferase activity"/>
    <property type="evidence" value="ECO:0007669"/>
    <property type="project" value="UniProtKB-KW"/>
</dbReference>
<dbReference type="GO" id="GO:0071555">
    <property type="term" value="P:cell wall organization"/>
    <property type="evidence" value="ECO:0007669"/>
    <property type="project" value="TreeGrafter"/>
</dbReference>
<proteinExistence type="predicted"/>
<name>A0A1I0QME4_9FIRM</name>
<gene>
    <name evidence="4" type="ORF">SAMN05421659_108142</name>
</gene>
<evidence type="ECO:0000256" key="1">
    <source>
        <dbReference type="SAM" id="Phobius"/>
    </source>
</evidence>
<dbReference type="RefSeq" id="WP_170841383.1">
    <property type="nucleotide sequence ID" value="NZ_FOJI01000008.1"/>
</dbReference>
<sequence length="493" mass="53978">MKQTKKQGKSKSMKKKKIESDMYDKAARNKETNTISFIFVGLFMILAGYLIYFNAFIGPDVINNSYNKRIDDLSTRVVRGEILSADGDVLASTTTDADGNENRVYPYGSVFSHVVGLASHGKSGIEKLSNFFLLSANANVLEQIANDVSSTKAVGDNVVTTLNVSLQQAAYNALGNNKGAVVVMEPSTGKILAMVSKPDYDPNDADAMMNEWITYDSADSVLLNRATQGLYPPGSTFKILTTIEFIRENPQYNSFNYSCTGSTTTKGASTIHCFNETVHGNEDLNRAFANSCNSAFATIGQTLNVQNYKTLCESFAFNNDLPIGIEYNKSSFKLDTSSNVSEIMETSIGQGRTQITPIHNLMIVATIANKGVMMQPYFVDKVVTADNQVVQQYNPTEYKKLMTEQEAKTLTGYMRSVVTMGTGSSFKNSSYTMVGKTGSAQYDSSENYHSWFVGFAPEENPQIAISVILEGGYTNVASAQVVAKKITDAYFSK</sequence>
<dbReference type="AlphaFoldDB" id="A0A1I0QME4"/>
<dbReference type="SUPFAM" id="SSF56601">
    <property type="entry name" value="beta-lactamase/transpeptidase-like"/>
    <property type="match status" value="1"/>
</dbReference>
<dbReference type="InterPro" id="IPR050515">
    <property type="entry name" value="Beta-lactam/transpept"/>
</dbReference>
<dbReference type="GO" id="GO:0071972">
    <property type="term" value="F:peptidoglycan L,D-transpeptidase activity"/>
    <property type="evidence" value="ECO:0007669"/>
    <property type="project" value="TreeGrafter"/>
</dbReference>
<feature type="domain" description="Penicillin binding protein A dimerisation" evidence="3">
    <location>
        <begin position="79"/>
        <end position="158"/>
    </location>
</feature>
<dbReference type="Gene3D" id="3.90.1310.10">
    <property type="entry name" value="Penicillin-binding protein 2a (Domain 2)"/>
    <property type="match status" value="1"/>
</dbReference>
<keyword evidence="4" id="KW-0808">Transferase</keyword>
<dbReference type="InterPro" id="IPR012338">
    <property type="entry name" value="Beta-lactam/transpept-like"/>
</dbReference>
<dbReference type="Pfam" id="PF21922">
    <property type="entry name" value="PBP_dimer_2"/>
    <property type="match status" value="1"/>
</dbReference>
<dbReference type="InterPro" id="IPR001460">
    <property type="entry name" value="PCN-bd_Tpept"/>
</dbReference>
<evidence type="ECO:0000259" key="2">
    <source>
        <dbReference type="Pfam" id="PF00905"/>
    </source>
</evidence>
<evidence type="ECO:0000313" key="5">
    <source>
        <dbReference type="Proteomes" id="UP000199701"/>
    </source>
</evidence>
<protein>
    <submittedName>
        <fullName evidence="4">Peptidoglycan glycosyltransferase</fullName>
    </submittedName>
</protein>
<evidence type="ECO:0000259" key="3">
    <source>
        <dbReference type="Pfam" id="PF21922"/>
    </source>
</evidence>
<dbReference type="InterPro" id="IPR054120">
    <property type="entry name" value="PBPA_dimer"/>
</dbReference>
<dbReference type="GO" id="GO:0008658">
    <property type="term" value="F:penicillin binding"/>
    <property type="evidence" value="ECO:0007669"/>
    <property type="project" value="InterPro"/>
</dbReference>
<dbReference type="EMBL" id="FOJI01000008">
    <property type="protein sequence ID" value="SEW28301.1"/>
    <property type="molecule type" value="Genomic_DNA"/>
</dbReference>
<keyword evidence="1" id="KW-0472">Membrane</keyword>
<dbReference type="PANTHER" id="PTHR30627">
    <property type="entry name" value="PEPTIDOGLYCAN D,D-TRANSPEPTIDASE"/>
    <property type="match status" value="1"/>
</dbReference>
<keyword evidence="1" id="KW-0812">Transmembrane</keyword>
<dbReference type="Proteomes" id="UP000199701">
    <property type="component" value="Unassembled WGS sequence"/>
</dbReference>
<dbReference type="PANTHER" id="PTHR30627:SF24">
    <property type="entry name" value="PENICILLIN-BINDING PROTEIN 4B"/>
    <property type="match status" value="1"/>
</dbReference>
<dbReference type="Pfam" id="PF00905">
    <property type="entry name" value="Transpeptidase"/>
    <property type="match status" value="1"/>
</dbReference>
<dbReference type="GO" id="GO:0005886">
    <property type="term" value="C:plasma membrane"/>
    <property type="evidence" value="ECO:0007669"/>
    <property type="project" value="TreeGrafter"/>
</dbReference>